<organism evidence="7 8">
    <name type="scientific">Coniosporium apollinis</name>
    <dbReference type="NCBI Taxonomy" id="61459"/>
    <lineage>
        <taxon>Eukaryota</taxon>
        <taxon>Fungi</taxon>
        <taxon>Dikarya</taxon>
        <taxon>Ascomycota</taxon>
        <taxon>Pezizomycotina</taxon>
        <taxon>Dothideomycetes</taxon>
        <taxon>Dothideomycetes incertae sedis</taxon>
        <taxon>Coniosporium</taxon>
    </lineage>
</organism>
<evidence type="ECO:0000313" key="7">
    <source>
        <dbReference type="EMBL" id="KAJ9659359.1"/>
    </source>
</evidence>
<sequence>MAPLNVLMVGTGEYTTGFVGGGMSGSDKKVGVVGLTMFDLRRRGKVGKLSMVGTSGNKFPAIREHLDKNITQVYNGLDTSFDSFPANDQRDPDAYKTAIDALSPGDAITIFTPDPTHFPIAMYAIERGIHVLVTKPAVHKLSDHQKLVEASRKHNVFVFVEHHKRFDPAYADARHKAKNLGDFNYFYSYMSQPKSQLETFKAWAGKESDISYYLNSHHIDVNESMVPDFKPVRVTASAAKGIATDLGCVPETEDTITLLTDWVKKTDESKRATGVYTASWTAPQKAGVHSNQYFHYMASKGEVRVNQAKRAYDVTEDDSGLMWYNPFYMKYAPDEEGNFAGQTGYGYISFEKFVDAVTALKEGRVTLDDLDKRGLPTIKNTLATGAILEAGPHLNLHDGLSNMVSTRSHYSTTSSPSQLSPSTRSSDSPSTLNRASNSPASPPSRPKPWAHTPDRLTLAWLLISLPLVLWDTLYVFLRPHSMPGGFLHSPLWVPYALYGTVDHVYGLRAWEAHNGFTAAQSALNAVETVAYATYLWWVWGFGRDAEGKVGKRGPGRPRKDGTGGGPVLAGRRIVEGRWAGRAVLLGFTASVMTVSKTALYWLNEYYSGFENIGHNDALSLVFLWIIPNLTLQLHQNLRQHLQDGLLGFGLLQSDHDYDCAGELSAEADIELLHPEDPEAVCKKLDDGTLSRMFDSHENRTRYPISTTVVLGVLARQVGAKIEDRHLELLRTIYKSAGNYEEGKRQMRKALEAYKNDGTPYFIGSLGLYATADFNDAQERGEIPHLCMNCDKPETEKELKRCAKCKTNLYCSRECQKVDWKTHKRFCRLRPSPPQPRMPNPSGMRSLNADIWNAMRAYH</sequence>
<keyword evidence="3" id="KW-0862">Zinc</keyword>
<dbReference type="PROSITE" id="PS50865">
    <property type="entry name" value="ZF_MYND_2"/>
    <property type="match status" value="1"/>
</dbReference>
<evidence type="ECO:0000256" key="1">
    <source>
        <dbReference type="ARBA" id="ARBA00022723"/>
    </source>
</evidence>
<proteinExistence type="predicted"/>
<dbReference type="Gene3D" id="6.10.140.2220">
    <property type="match status" value="1"/>
</dbReference>
<name>A0ABQ9NMJ6_9PEZI</name>
<dbReference type="EMBL" id="JAPDRL010000076">
    <property type="protein sequence ID" value="KAJ9659359.1"/>
    <property type="molecule type" value="Genomic_DNA"/>
</dbReference>
<accession>A0ABQ9NMJ6</accession>
<dbReference type="Gene3D" id="3.40.50.720">
    <property type="entry name" value="NAD(P)-binding Rossmann-like Domain"/>
    <property type="match status" value="1"/>
</dbReference>
<keyword evidence="8" id="KW-1185">Reference proteome</keyword>
<dbReference type="InterPro" id="IPR036291">
    <property type="entry name" value="NAD(P)-bd_dom_sf"/>
</dbReference>
<dbReference type="InterPro" id="IPR000683">
    <property type="entry name" value="Gfo/Idh/MocA-like_OxRdtase_N"/>
</dbReference>
<comment type="caution">
    <text evidence="7">The sequence shown here is derived from an EMBL/GenBank/DDBJ whole genome shotgun (WGS) entry which is preliminary data.</text>
</comment>
<dbReference type="PANTHER" id="PTHR37919:SF2">
    <property type="entry name" value="EXPERA DOMAIN-CONTAINING PROTEIN"/>
    <property type="match status" value="1"/>
</dbReference>
<evidence type="ECO:0000256" key="5">
    <source>
        <dbReference type="SAM" id="MobiDB-lite"/>
    </source>
</evidence>
<feature type="domain" description="MYND-type" evidence="6">
    <location>
        <begin position="786"/>
        <end position="826"/>
    </location>
</feature>
<evidence type="ECO:0000256" key="2">
    <source>
        <dbReference type="ARBA" id="ARBA00022771"/>
    </source>
</evidence>
<reference evidence="7" key="1">
    <citation type="submission" date="2022-10" db="EMBL/GenBank/DDBJ databases">
        <title>Culturing micro-colonial fungi from biological soil crusts in the Mojave desert and describing Neophaeococcomyces mojavensis, and introducing the new genera and species Taxawa tesnikishii.</title>
        <authorList>
            <person name="Kurbessoian T."/>
            <person name="Stajich J.E."/>
        </authorList>
    </citation>
    <scope>NUCLEOTIDE SEQUENCE</scope>
    <source>
        <strain evidence="7">TK_1</strain>
    </source>
</reference>
<dbReference type="SUPFAM" id="SSF144232">
    <property type="entry name" value="HIT/MYND zinc finger-like"/>
    <property type="match status" value="1"/>
</dbReference>
<feature type="region of interest" description="Disordered" evidence="5">
    <location>
        <begin position="406"/>
        <end position="448"/>
    </location>
</feature>
<dbReference type="Proteomes" id="UP001172684">
    <property type="component" value="Unassembled WGS sequence"/>
</dbReference>
<dbReference type="InterPro" id="IPR002893">
    <property type="entry name" value="Znf_MYND"/>
</dbReference>
<feature type="compositionally biased region" description="Low complexity" evidence="5">
    <location>
        <begin position="406"/>
        <end position="439"/>
    </location>
</feature>
<keyword evidence="1" id="KW-0479">Metal-binding</keyword>
<dbReference type="SUPFAM" id="SSF51735">
    <property type="entry name" value="NAD(P)-binding Rossmann-fold domains"/>
    <property type="match status" value="1"/>
</dbReference>
<dbReference type="Pfam" id="PF01408">
    <property type="entry name" value="GFO_IDH_MocA"/>
    <property type="match status" value="1"/>
</dbReference>
<dbReference type="PANTHER" id="PTHR37919">
    <property type="entry name" value="PROTEIN CBG05606"/>
    <property type="match status" value="1"/>
</dbReference>
<keyword evidence="2 4" id="KW-0863">Zinc-finger</keyword>
<evidence type="ECO:0000259" key="6">
    <source>
        <dbReference type="PROSITE" id="PS50865"/>
    </source>
</evidence>
<dbReference type="Gene3D" id="3.30.360.10">
    <property type="entry name" value="Dihydrodipicolinate Reductase, domain 2"/>
    <property type="match status" value="1"/>
</dbReference>
<protein>
    <recommendedName>
        <fullName evidence="6">MYND-type domain-containing protein</fullName>
    </recommendedName>
</protein>
<gene>
    <name evidence="7" type="ORF">H2201_007384</name>
</gene>
<dbReference type="Pfam" id="PF01753">
    <property type="entry name" value="zf-MYND"/>
    <property type="match status" value="1"/>
</dbReference>
<evidence type="ECO:0000313" key="8">
    <source>
        <dbReference type="Proteomes" id="UP001172684"/>
    </source>
</evidence>
<evidence type="ECO:0000256" key="4">
    <source>
        <dbReference type="PROSITE-ProRule" id="PRU00134"/>
    </source>
</evidence>
<evidence type="ECO:0000256" key="3">
    <source>
        <dbReference type="ARBA" id="ARBA00022833"/>
    </source>
</evidence>